<dbReference type="EMBL" id="BAABHD010000030">
    <property type="protein sequence ID" value="GAA4458790.1"/>
    <property type="molecule type" value="Genomic_DNA"/>
</dbReference>
<organism evidence="3 4">
    <name type="scientific">Nibrella saemangeumensis</name>
    <dbReference type="NCBI Taxonomy" id="1084526"/>
    <lineage>
        <taxon>Bacteria</taxon>
        <taxon>Pseudomonadati</taxon>
        <taxon>Bacteroidota</taxon>
        <taxon>Cytophagia</taxon>
        <taxon>Cytophagales</taxon>
        <taxon>Spirosomataceae</taxon>
        <taxon>Nibrella</taxon>
    </lineage>
</organism>
<feature type="region of interest" description="Disordered" evidence="1">
    <location>
        <begin position="429"/>
        <end position="451"/>
    </location>
</feature>
<evidence type="ECO:0000313" key="4">
    <source>
        <dbReference type="Proteomes" id="UP001501175"/>
    </source>
</evidence>
<proteinExistence type="predicted"/>
<dbReference type="RefSeq" id="WP_345244832.1">
    <property type="nucleotide sequence ID" value="NZ_BAABHD010000030.1"/>
</dbReference>
<evidence type="ECO:0000259" key="2">
    <source>
        <dbReference type="Pfam" id="PF04851"/>
    </source>
</evidence>
<dbReference type="InterPro" id="IPR050742">
    <property type="entry name" value="Helicase_Restrict-Modif_Enz"/>
</dbReference>
<dbReference type="GO" id="GO:0004386">
    <property type="term" value="F:helicase activity"/>
    <property type="evidence" value="ECO:0007669"/>
    <property type="project" value="UniProtKB-KW"/>
</dbReference>
<sequence>MPTPEPNPILNNPYEEPQLHYATDATGNLNYEDIRTGRRIFTPDIQVIPQKQGPQKQLFSVNDYEPQYGEQLVNLVRKEVGRWRADGYPNTTRVTKELLDFWFNNPERIVTKRLFYAQREAVETAIWLNEVADRSNAGTNILNRLRGAQQTVSEQAESQLPRVAFKMATGTGKTVVMATLILYHYFNRQEYRTDQRFADNFLLVAPGITIRDRLGVLYVDTVTQNHNAINDYYRLRGLVPAKYEPHLEGLNARLTIVNYHQFEPRTLQGNKRSPMDGKIGADGKKQEAKEDFNQVFKRILSKFKTGSRLLVLNDEAHHCYLPKMKGIKSEDGDTEEENARAAVWFTGLREIAQRYQLRYVYDLSATPYYLNGSGYPAYSLFPWVVTDFGLIEAIESGLVKIPFLPERDNTQELTMPMLRNLYEHVKGDLPKKGQTRQRKDAKDSGKELTDEKPNLPLLVTSALDQFVDHYLEYEQGIRTMGEATVNLFSEPPVFIVVCNNTGVSKEVYKHIAGYETIDAAGKVLPIPGKYDIFSNYHPQTRQPYQKPPTLLIDSDALENSNQVNDDFKKVFATEIEKFKQEYRILHPDKSVENITDGDILREVVNTVGRKGALGSHIRCVVSVSMLTEGWDANTVTHIMGLRAFGSQLLCEQVAGRALRRKSYLLQAYNRETGQPIPAKDVYRYREENIIWKFPPEYAHIIGVPFKMFKGGTTTTLPEPTEHKHVRAIPERQSAYEITFPNIIGYRVEVAEGDIKADYSGVDNYQLDFTRFPVRTILSHAFGHQVEELEVKAHRDELRDNTVIYNLTKELIRYHYADVDGNRQFQKFNKLKSVVEEWYNTRLQVVGETDTTLKRLVMYGSFDHGGMKPVVDHINMGILAQQQGREKIMPIFNHYNRFGSTVYVNGNTSKEVYETENSHVNYVVMDSGWEGIAAKTLDELSQVTAYVKNAFLGFQIPYVGPNGKDRQYFPDFIARCMTASGNTINLIIEVTGMNKEKTEKKWYVENRWLPAVNSVREHYEIDEWHFIEIANDIRTIKNQLTDLINSL</sequence>
<evidence type="ECO:0000256" key="1">
    <source>
        <dbReference type="SAM" id="MobiDB-lite"/>
    </source>
</evidence>
<keyword evidence="3" id="KW-0378">Hydrolase</keyword>
<keyword evidence="3" id="KW-0547">Nucleotide-binding</keyword>
<keyword evidence="3" id="KW-0067">ATP-binding</keyword>
<gene>
    <name evidence="3" type="ORF">GCM10023189_31590</name>
</gene>
<dbReference type="SUPFAM" id="SSF52540">
    <property type="entry name" value="P-loop containing nucleoside triphosphate hydrolases"/>
    <property type="match status" value="1"/>
</dbReference>
<dbReference type="NCBIfam" id="NF046055">
    <property type="entry name" value="restr_BPTD_3080"/>
    <property type="match status" value="1"/>
</dbReference>
<reference evidence="4" key="1">
    <citation type="journal article" date="2019" name="Int. J. Syst. Evol. Microbiol.">
        <title>The Global Catalogue of Microorganisms (GCM) 10K type strain sequencing project: providing services to taxonomists for standard genome sequencing and annotation.</title>
        <authorList>
            <consortium name="The Broad Institute Genomics Platform"/>
            <consortium name="The Broad Institute Genome Sequencing Center for Infectious Disease"/>
            <person name="Wu L."/>
            <person name="Ma J."/>
        </authorList>
    </citation>
    <scope>NUCLEOTIDE SEQUENCE [LARGE SCALE GENOMIC DNA]</scope>
    <source>
        <strain evidence="4">JCM 17927</strain>
    </source>
</reference>
<feature type="domain" description="Helicase/UvrB N-terminal" evidence="2">
    <location>
        <begin position="143"/>
        <end position="367"/>
    </location>
</feature>
<keyword evidence="4" id="KW-1185">Reference proteome</keyword>
<dbReference type="InterPro" id="IPR027417">
    <property type="entry name" value="P-loop_NTPase"/>
</dbReference>
<dbReference type="Proteomes" id="UP001501175">
    <property type="component" value="Unassembled WGS sequence"/>
</dbReference>
<dbReference type="Pfam" id="PF04851">
    <property type="entry name" value="ResIII"/>
    <property type="match status" value="1"/>
</dbReference>
<dbReference type="InterPro" id="IPR006935">
    <property type="entry name" value="Helicase/UvrB_N"/>
</dbReference>
<dbReference type="PANTHER" id="PTHR47396:SF1">
    <property type="entry name" value="ATP-DEPENDENT HELICASE IRC3-RELATED"/>
    <property type="match status" value="1"/>
</dbReference>
<accession>A0ABP8N325</accession>
<name>A0ABP8N325_9BACT</name>
<dbReference type="Gene3D" id="3.40.50.300">
    <property type="entry name" value="P-loop containing nucleotide triphosphate hydrolases"/>
    <property type="match status" value="2"/>
</dbReference>
<protein>
    <submittedName>
        <fullName evidence="3">DEAD/DEAH box helicase family protein</fullName>
    </submittedName>
</protein>
<comment type="caution">
    <text evidence="3">The sequence shown here is derived from an EMBL/GenBank/DDBJ whole genome shotgun (WGS) entry which is preliminary data.</text>
</comment>
<dbReference type="PANTHER" id="PTHR47396">
    <property type="entry name" value="TYPE I RESTRICTION ENZYME ECOKI R PROTEIN"/>
    <property type="match status" value="1"/>
</dbReference>
<keyword evidence="3" id="KW-0347">Helicase</keyword>
<evidence type="ECO:0000313" key="3">
    <source>
        <dbReference type="EMBL" id="GAA4458790.1"/>
    </source>
</evidence>